<sequence length="308" mass="34328">MKSYLVTIAAIIIVPILVMMSLAGTGVYACFKCELLRYQESKIALASEAETIVLGDSSIGYALDAEEFSDLSGKKTLNMALTGYDYGIGGVYVLLTELLSKVHPKNVLISLTPQTFSVSISQIHDRPIQGFVQASRRHPQMLFTVNRKISLKVAKTAAVQLFDKQFLMDGIEYLRGGRVAVPDSFSKYDYLEPSNNVLHLAKTATITWEPESSHDYDVFFGKIAKLCETHGLNCLYMHGPLVKLVVEQNQEFIENLGDRIERTGIKVIRPSPIAIPDADLGNTINHVRPGVRLAYTRKVYELVRESLR</sequence>
<keyword evidence="2" id="KW-1185">Reference proteome</keyword>
<evidence type="ECO:0000313" key="1">
    <source>
        <dbReference type="EMBL" id="SDR93253.1"/>
    </source>
</evidence>
<dbReference type="Proteomes" id="UP000243904">
    <property type="component" value="Chromosome I"/>
</dbReference>
<dbReference type="EMBL" id="LT629750">
    <property type="protein sequence ID" value="SDR93253.1"/>
    <property type="molecule type" value="Genomic_DNA"/>
</dbReference>
<name>A0A1H1N2H4_9BRAD</name>
<accession>A0A1H1N2H4</accession>
<evidence type="ECO:0000313" key="2">
    <source>
        <dbReference type="Proteomes" id="UP000243904"/>
    </source>
</evidence>
<dbReference type="RefSeq" id="WP_146686166.1">
    <property type="nucleotide sequence ID" value="NZ_LT629750.1"/>
</dbReference>
<gene>
    <name evidence="1" type="ORF">SAMN05444158_0458</name>
</gene>
<protein>
    <submittedName>
        <fullName evidence="1">Uncharacterized protein</fullName>
    </submittedName>
</protein>
<proteinExistence type="predicted"/>
<reference evidence="2" key="1">
    <citation type="submission" date="2016-10" db="EMBL/GenBank/DDBJ databases">
        <authorList>
            <person name="Varghese N."/>
            <person name="Submissions S."/>
        </authorList>
    </citation>
    <scope>NUCLEOTIDE SEQUENCE [LARGE SCALE GENOMIC DNA]</scope>
    <source>
        <strain evidence="2">GAS369</strain>
    </source>
</reference>
<organism evidence="1 2">
    <name type="scientific">Bradyrhizobium canariense</name>
    <dbReference type="NCBI Taxonomy" id="255045"/>
    <lineage>
        <taxon>Bacteria</taxon>
        <taxon>Pseudomonadati</taxon>
        <taxon>Pseudomonadota</taxon>
        <taxon>Alphaproteobacteria</taxon>
        <taxon>Hyphomicrobiales</taxon>
        <taxon>Nitrobacteraceae</taxon>
        <taxon>Bradyrhizobium</taxon>
    </lineage>
</organism>
<dbReference type="PROSITE" id="PS51257">
    <property type="entry name" value="PROKAR_LIPOPROTEIN"/>
    <property type="match status" value="1"/>
</dbReference>
<dbReference type="AlphaFoldDB" id="A0A1H1N2H4"/>